<name>A0AAV4A2W2_9GAST</name>
<accession>A0AAV4A2W2</accession>
<feature type="signal peptide" evidence="1">
    <location>
        <begin position="1"/>
        <end position="23"/>
    </location>
</feature>
<evidence type="ECO:0008006" key="4">
    <source>
        <dbReference type="Google" id="ProtNLM"/>
    </source>
</evidence>
<keyword evidence="3" id="KW-1185">Reference proteome</keyword>
<protein>
    <recommendedName>
        <fullName evidence="4">Secreted protein</fullName>
    </recommendedName>
</protein>
<evidence type="ECO:0000256" key="1">
    <source>
        <dbReference type="SAM" id="SignalP"/>
    </source>
</evidence>
<dbReference type="AlphaFoldDB" id="A0AAV4A2W2"/>
<evidence type="ECO:0000313" key="3">
    <source>
        <dbReference type="Proteomes" id="UP000735302"/>
    </source>
</evidence>
<sequence length="95" mass="10509">MRFSTGQDLRLFLIRFFLQAARGQAEHLQQIVLSVSFTSALHHSLVHGLPMFVAPLKKSTASVYMRSDSCWHTVRSGCKSLPGRHNGAAAILDNS</sequence>
<dbReference type="Proteomes" id="UP000735302">
    <property type="component" value="Unassembled WGS sequence"/>
</dbReference>
<evidence type="ECO:0000313" key="2">
    <source>
        <dbReference type="EMBL" id="GFO05591.1"/>
    </source>
</evidence>
<comment type="caution">
    <text evidence="2">The sequence shown here is derived from an EMBL/GenBank/DDBJ whole genome shotgun (WGS) entry which is preliminary data.</text>
</comment>
<organism evidence="2 3">
    <name type="scientific">Plakobranchus ocellatus</name>
    <dbReference type="NCBI Taxonomy" id="259542"/>
    <lineage>
        <taxon>Eukaryota</taxon>
        <taxon>Metazoa</taxon>
        <taxon>Spiralia</taxon>
        <taxon>Lophotrochozoa</taxon>
        <taxon>Mollusca</taxon>
        <taxon>Gastropoda</taxon>
        <taxon>Heterobranchia</taxon>
        <taxon>Euthyneura</taxon>
        <taxon>Panpulmonata</taxon>
        <taxon>Sacoglossa</taxon>
        <taxon>Placobranchoidea</taxon>
        <taxon>Plakobranchidae</taxon>
        <taxon>Plakobranchus</taxon>
    </lineage>
</organism>
<dbReference type="EMBL" id="BLXT01003749">
    <property type="protein sequence ID" value="GFO05591.1"/>
    <property type="molecule type" value="Genomic_DNA"/>
</dbReference>
<proteinExistence type="predicted"/>
<feature type="chain" id="PRO_5043607293" description="Secreted protein" evidence="1">
    <location>
        <begin position="24"/>
        <end position="95"/>
    </location>
</feature>
<gene>
    <name evidence="2" type="ORF">PoB_003209600</name>
</gene>
<reference evidence="2 3" key="1">
    <citation type="journal article" date="2021" name="Elife">
        <title>Chloroplast acquisition without the gene transfer in kleptoplastic sea slugs, Plakobranchus ocellatus.</title>
        <authorList>
            <person name="Maeda T."/>
            <person name="Takahashi S."/>
            <person name="Yoshida T."/>
            <person name="Shimamura S."/>
            <person name="Takaki Y."/>
            <person name="Nagai Y."/>
            <person name="Toyoda A."/>
            <person name="Suzuki Y."/>
            <person name="Arimoto A."/>
            <person name="Ishii H."/>
            <person name="Satoh N."/>
            <person name="Nishiyama T."/>
            <person name="Hasebe M."/>
            <person name="Maruyama T."/>
            <person name="Minagawa J."/>
            <person name="Obokata J."/>
            <person name="Shigenobu S."/>
        </authorList>
    </citation>
    <scope>NUCLEOTIDE SEQUENCE [LARGE SCALE GENOMIC DNA]</scope>
</reference>
<keyword evidence="1" id="KW-0732">Signal</keyword>